<dbReference type="GO" id="GO:0030313">
    <property type="term" value="C:cell envelope"/>
    <property type="evidence" value="ECO:0007669"/>
    <property type="project" value="UniProtKB-SubCell"/>
</dbReference>
<evidence type="ECO:0000256" key="3">
    <source>
        <dbReference type="SAM" id="Coils"/>
    </source>
</evidence>
<dbReference type="Pfam" id="PF25975">
    <property type="entry name" value="CzcB_C"/>
    <property type="match status" value="1"/>
</dbReference>
<dbReference type="InterPro" id="IPR050465">
    <property type="entry name" value="UPF0194_transport"/>
</dbReference>
<feature type="coiled-coil region" evidence="3">
    <location>
        <begin position="94"/>
        <end position="210"/>
    </location>
</feature>
<evidence type="ECO:0000259" key="5">
    <source>
        <dbReference type="Pfam" id="PF25990"/>
    </source>
</evidence>
<evidence type="ECO:0000256" key="1">
    <source>
        <dbReference type="ARBA" id="ARBA00004196"/>
    </source>
</evidence>
<dbReference type="PANTHER" id="PTHR32347:SF23">
    <property type="entry name" value="BLL5650 PROTEIN"/>
    <property type="match status" value="1"/>
</dbReference>
<sequence>MNKLSIFLLILICTACSPNGKNDISLYKVKKGNLSISLTEEGELRASNSINISSPAISWRFGNLKIIKIIDDGTEVTKGDTVMIFDPSEVGKAIEQSKNELDIAKAELEKNKAEQASKLEELESNFKVTEISHRISEINFELAEYEAEVTKREIELKLKKAKISLGKAKGEILNTKKIQHEELQQSLLKIKQLEAKVIEATDALKSLTIISPAPGIAILTKNWSTNNKWQVGDQTWSGNPMISLPDLSQIVSTVKINEIDISKIRSSQKVEIKLDAYSDTVFSAQVSKIANLAESKNGKDKIKVFPIETLIDGTSPKLLPGMTVSCKILIDEIKDELLIPVDALYSEKNQHWVYLKSGSSFKKTNVGIGASNSDFVIIKEGIKEGDHLALSDPFPKNESKNKQDEL</sequence>
<dbReference type="InterPro" id="IPR058649">
    <property type="entry name" value="CzcB_C"/>
</dbReference>
<dbReference type="EMBL" id="QQWG01000007">
    <property type="protein sequence ID" value="RRG21927.1"/>
    <property type="molecule type" value="Genomic_DNA"/>
</dbReference>
<evidence type="ECO:0000256" key="2">
    <source>
        <dbReference type="ARBA" id="ARBA00023054"/>
    </source>
</evidence>
<reference evidence="6 7" key="1">
    <citation type="submission" date="2018-07" db="EMBL/GenBank/DDBJ databases">
        <title>Draft genome sequence of Ancylomarina sp. M1P.</title>
        <authorList>
            <person name="Yadav S."/>
            <person name="Villanueva L."/>
            <person name="Damste J.S.S."/>
        </authorList>
    </citation>
    <scope>NUCLEOTIDE SEQUENCE [LARGE SCALE GENOMIC DNA]</scope>
    <source>
        <strain evidence="6 7">M1P</strain>
    </source>
</reference>
<protein>
    <submittedName>
        <fullName evidence="6">HlyD family efflux transporter periplasmic adaptor subunit</fullName>
    </submittedName>
</protein>
<dbReference type="PANTHER" id="PTHR32347">
    <property type="entry name" value="EFFLUX SYSTEM COMPONENT YKNX-RELATED"/>
    <property type="match status" value="1"/>
</dbReference>
<accession>A0A425Y1Y1</accession>
<name>A0A425Y1Y1_9BACT</name>
<dbReference type="Gene3D" id="2.40.420.20">
    <property type="match status" value="1"/>
</dbReference>
<organism evidence="6 7">
    <name type="scientific">Ancylomarina euxinus</name>
    <dbReference type="NCBI Taxonomy" id="2283627"/>
    <lineage>
        <taxon>Bacteria</taxon>
        <taxon>Pseudomonadati</taxon>
        <taxon>Bacteroidota</taxon>
        <taxon>Bacteroidia</taxon>
        <taxon>Marinilabiliales</taxon>
        <taxon>Marinifilaceae</taxon>
        <taxon>Ancylomarina</taxon>
    </lineage>
</organism>
<comment type="caution">
    <text evidence="6">The sequence shown here is derived from an EMBL/GenBank/DDBJ whole genome shotgun (WGS) entry which is preliminary data.</text>
</comment>
<evidence type="ECO:0000313" key="6">
    <source>
        <dbReference type="EMBL" id="RRG21927.1"/>
    </source>
</evidence>
<dbReference type="Pfam" id="PF25990">
    <property type="entry name" value="Beta-barrel_YknX"/>
    <property type="match status" value="1"/>
</dbReference>
<keyword evidence="2 3" id="KW-0175">Coiled coil</keyword>
<comment type="subcellular location">
    <subcellularLocation>
        <location evidence="1">Cell envelope</location>
    </subcellularLocation>
</comment>
<evidence type="ECO:0000259" key="4">
    <source>
        <dbReference type="Pfam" id="PF25975"/>
    </source>
</evidence>
<evidence type="ECO:0000313" key="7">
    <source>
        <dbReference type="Proteomes" id="UP000285794"/>
    </source>
</evidence>
<dbReference type="InterPro" id="IPR058636">
    <property type="entry name" value="Beta-barrel_YknX"/>
</dbReference>
<dbReference type="Proteomes" id="UP000285794">
    <property type="component" value="Unassembled WGS sequence"/>
</dbReference>
<feature type="domain" description="YknX-like beta-barrel" evidence="5">
    <location>
        <begin position="255"/>
        <end position="328"/>
    </location>
</feature>
<gene>
    <name evidence="6" type="ORF">DWB61_09270</name>
</gene>
<keyword evidence="7" id="KW-1185">Reference proteome</keyword>
<dbReference type="OrthoDB" id="1522431at2"/>
<feature type="domain" description="CzcB-like C-terminal circularly permuted SH3-like" evidence="4">
    <location>
        <begin position="339"/>
        <end position="394"/>
    </location>
</feature>
<dbReference type="RefSeq" id="WP_125030613.1">
    <property type="nucleotide sequence ID" value="NZ_JAPXVP010000007.1"/>
</dbReference>
<proteinExistence type="predicted"/>
<dbReference type="Gene3D" id="2.40.30.170">
    <property type="match status" value="1"/>
</dbReference>
<dbReference type="AlphaFoldDB" id="A0A425Y1Y1"/>